<name>A0A0D8BN59_9ACTN</name>
<comment type="caution">
    <text evidence="1">The sequence shown here is derived from an EMBL/GenBank/DDBJ whole genome shotgun (WGS) entry which is preliminary data.</text>
</comment>
<dbReference type="AlphaFoldDB" id="A0A0D8BN59"/>
<protein>
    <submittedName>
        <fullName evidence="1">Uncharacterized protein</fullName>
    </submittedName>
</protein>
<dbReference type="RefSeq" id="WP_044882971.1">
    <property type="nucleotide sequence ID" value="NZ_JYFN01000001.1"/>
</dbReference>
<gene>
    <name evidence="1" type="ORF">FF36_00166</name>
</gene>
<dbReference type="EMBL" id="JYFN01000001">
    <property type="protein sequence ID" value="KJE25550.1"/>
    <property type="molecule type" value="Genomic_DNA"/>
</dbReference>
<evidence type="ECO:0000313" key="1">
    <source>
        <dbReference type="EMBL" id="KJE25550.1"/>
    </source>
</evidence>
<dbReference type="PATRIC" id="fig|1502723.3.peg.185"/>
<organism evidence="1 2">
    <name type="scientific">Frankia torreyi</name>
    <dbReference type="NCBI Taxonomy" id="1856"/>
    <lineage>
        <taxon>Bacteria</taxon>
        <taxon>Bacillati</taxon>
        <taxon>Actinomycetota</taxon>
        <taxon>Actinomycetes</taxon>
        <taxon>Frankiales</taxon>
        <taxon>Frankiaceae</taxon>
        <taxon>Frankia</taxon>
    </lineage>
</organism>
<evidence type="ECO:0000313" key="2">
    <source>
        <dbReference type="Proteomes" id="UP000032545"/>
    </source>
</evidence>
<reference evidence="1 2" key="2">
    <citation type="journal article" date="2016" name="Genome Announc.">
        <title>Permanent Draft Genome Sequences for Two Variants of Frankia sp. Strain CpI1, the First Frankia Strain Isolated from Root Nodules of Comptonia peregrina.</title>
        <authorList>
            <person name="Oshone R."/>
            <person name="Hurst S.G.IV."/>
            <person name="Abebe-Akele F."/>
            <person name="Simpson S."/>
            <person name="Morris K."/>
            <person name="Thomas W.K."/>
            <person name="Tisa L.S."/>
        </authorList>
    </citation>
    <scope>NUCLEOTIDE SEQUENCE [LARGE SCALE GENOMIC DNA]</scope>
    <source>
        <strain evidence="2">CpI1-S</strain>
    </source>
</reference>
<keyword evidence="2" id="KW-1185">Reference proteome</keyword>
<reference evidence="2" key="1">
    <citation type="submission" date="2015-02" db="EMBL/GenBank/DDBJ databases">
        <title>Draft Genome of Frankia sp. CpI1-S.</title>
        <authorList>
            <person name="Oshone R.T."/>
            <person name="Ngom M."/>
            <person name="Ghodhbane-Gtari F."/>
            <person name="Gtari M."/>
            <person name="Morris K."/>
            <person name="Thomas K."/>
            <person name="Sen A."/>
            <person name="Tisa L.S."/>
        </authorList>
    </citation>
    <scope>NUCLEOTIDE SEQUENCE [LARGE SCALE GENOMIC DNA]</scope>
    <source>
        <strain evidence="2">CpI1-S</strain>
    </source>
</reference>
<dbReference type="Proteomes" id="UP000032545">
    <property type="component" value="Unassembled WGS sequence"/>
</dbReference>
<proteinExistence type="predicted"/>
<sequence>MGLGRRLVDRIVGDTNRTKPSNGTHCGACGHPYTDADPAKKVCWDGYGGTRGTHKVHLSHTTDPASGYYQAR</sequence>
<accession>A0A0D8BN59</accession>
<dbReference type="OrthoDB" id="4201884at2"/>